<dbReference type="InterPro" id="IPR038441">
    <property type="entry name" value="THAP_Znf_sf"/>
</dbReference>
<dbReference type="AlphaFoldDB" id="A0A8C5B802"/>
<reference evidence="8" key="1">
    <citation type="submission" date="2025-08" db="UniProtKB">
        <authorList>
            <consortium name="Ensembl"/>
        </authorList>
    </citation>
    <scope>IDENTIFICATION</scope>
</reference>
<sequence length="333" mass="37005">MVFYCICGGCNNSSKSGHRVHCFPKDKGILRSWVQFVKFRRADFSASSVTAYSRICSAHFKEEDYHSGDAKMVSLGLKSKRTAKLIPTAVPSVHANHSACPVPRSRDTVCRKREIATMLTDASQQETVASVDTVESVDTGDQPLPSSTSDAGTQCFLKPPRWSHGSLAAVKLENIMMRAALLKDVRQLSPQHQTFSLEAYHSLILHFAPKHTGFSYLGMYSRLLLAALHYNHNANRETARRSDGTEKYCVRYPRFRKGAHVVRPIKEAASYGYATSLMKALRESYANSPAVLREVGANLSSDAPAPIAKSFEQIPKEEAISLYLARQSRFKNT</sequence>
<dbReference type="GO" id="GO:0003700">
    <property type="term" value="F:DNA-binding transcription factor activity"/>
    <property type="evidence" value="ECO:0007669"/>
    <property type="project" value="UniProtKB-UniRule"/>
</dbReference>
<keyword evidence="6" id="KW-0131">Cell cycle</keyword>
<dbReference type="Pfam" id="PF05485">
    <property type="entry name" value="THAP"/>
    <property type="match status" value="1"/>
</dbReference>
<evidence type="ECO:0000256" key="2">
    <source>
        <dbReference type="ARBA" id="ARBA00022771"/>
    </source>
</evidence>
<dbReference type="GO" id="GO:0001935">
    <property type="term" value="P:endothelial cell proliferation"/>
    <property type="evidence" value="ECO:0007669"/>
    <property type="project" value="UniProtKB-UniRule"/>
</dbReference>
<proteinExistence type="inferred from homology"/>
<dbReference type="PANTHER" id="PTHR46600:SF11">
    <property type="entry name" value="THAP DOMAIN-CONTAINING PROTEIN 10"/>
    <property type="match status" value="1"/>
</dbReference>
<evidence type="ECO:0000256" key="4">
    <source>
        <dbReference type="ARBA" id="ARBA00023125"/>
    </source>
</evidence>
<dbReference type="GO" id="GO:0043565">
    <property type="term" value="F:sequence-specific DNA binding"/>
    <property type="evidence" value="ECO:0007669"/>
    <property type="project" value="UniProtKB-UniRule"/>
</dbReference>
<evidence type="ECO:0000256" key="1">
    <source>
        <dbReference type="ARBA" id="ARBA00022723"/>
    </source>
</evidence>
<dbReference type="PROSITE" id="PS50950">
    <property type="entry name" value="ZF_THAP"/>
    <property type="match status" value="1"/>
</dbReference>
<dbReference type="Ensembl" id="ENSGMOT00000070203.1">
    <property type="protein sequence ID" value="ENSGMOP00000043303.1"/>
    <property type="gene ID" value="ENSGMOG00000034507.1"/>
</dbReference>
<evidence type="ECO:0000256" key="6">
    <source>
        <dbReference type="RuleBase" id="RU369073"/>
    </source>
</evidence>
<comment type="function">
    <text evidence="6">DNA-binding transcription regulator that regulates endothelial cell proliferation and G1/S cell-cycle progression. Specifically binds the 5'-[AT]NTNN[GT]GGCA[AGT]-3' core DNA sequence and acts by modulating expression of pRB-E2F cell-cycle target genes.</text>
</comment>
<dbReference type="Gene3D" id="6.20.210.20">
    <property type="entry name" value="THAP domain"/>
    <property type="match status" value="1"/>
</dbReference>
<evidence type="ECO:0000256" key="3">
    <source>
        <dbReference type="ARBA" id="ARBA00022833"/>
    </source>
</evidence>
<keyword evidence="6" id="KW-0539">Nucleus</keyword>
<keyword evidence="6" id="KW-0175">Coiled coil</keyword>
<dbReference type="GO" id="GO:0008270">
    <property type="term" value="F:zinc ion binding"/>
    <property type="evidence" value="ECO:0007669"/>
    <property type="project" value="UniProtKB-KW"/>
</dbReference>
<keyword evidence="2 5" id="KW-0863">Zinc-finger</keyword>
<dbReference type="Proteomes" id="UP000694546">
    <property type="component" value="Chromosome 11"/>
</dbReference>
<dbReference type="InterPro" id="IPR026516">
    <property type="entry name" value="THAP1/10"/>
</dbReference>
<dbReference type="GO" id="GO:0005654">
    <property type="term" value="C:nucleoplasm"/>
    <property type="evidence" value="ECO:0007669"/>
    <property type="project" value="UniProtKB-SubCell"/>
</dbReference>
<protein>
    <recommendedName>
        <fullName evidence="6">THAP domain-containing protein 1</fullName>
    </recommendedName>
</protein>
<keyword evidence="9" id="KW-1185">Reference proteome</keyword>
<keyword evidence="6" id="KW-0804">Transcription</keyword>
<dbReference type="InterPro" id="IPR006612">
    <property type="entry name" value="THAP_Znf"/>
</dbReference>
<dbReference type="SMART" id="SM00692">
    <property type="entry name" value="DM3"/>
    <property type="match status" value="1"/>
</dbReference>
<dbReference type="SMART" id="SM00980">
    <property type="entry name" value="THAP"/>
    <property type="match status" value="1"/>
</dbReference>
<name>A0A8C5B802_GADMO</name>
<keyword evidence="6" id="KW-0805">Transcription regulation</keyword>
<feature type="domain" description="THAP-type" evidence="7">
    <location>
        <begin position="1"/>
        <end position="94"/>
    </location>
</feature>
<dbReference type="PANTHER" id="PTHR46600">
    <property type="entry name" value="THAP DOMAIN-CONTAINING"/>
    <property type="match status" value="1"/>
</dbReference>
<comment type="subcellular location">
    <subcellularLocation>
        <location evidence="6">Nucleus</location>
        <location evidence="6">Nucleoplasm</location>
    </subcellularLocation>
</comment>
<keyword evidence="3" id="KW-0862">Zinc</keyword>
<keyword evidence="4 5" id="KW-0238">DNA-binding</keyword>
<evidence type="ECO:0000313" key="9">
    <source>
        <dbReference type="Proteomes" id="UP000694546"/>
    </source>
</evidence>
<evidence type="ECO:0000259" key="7">
    <source>
        <dbReference type="PROSITE" id="PS50950"/>
    </source>
</evidence>
<organism evidence="8 9">
    <name type="scientific">Gadus morhua</name>
    <name type="common">Atlantic cod</name>
    <dbReference type="NCBI Taxonomy" id="8049"/>
    <lineage>
        <taxon>Eukaryota</taxon>
        <taxon>Metazoa</taxon>
        <taxon>Chordata</taxon>
        <taxon>Craniata</taxon>
        <taxon>Vertebrata</taxon>
        <taxon>Euteleostomi</taxon>
        <taxon>Actinopterygii</taxon>
        <taxon>Neopterygii</taxon>
        <taxon>Teleostei</taxon>
        <taxon>Neoteleostei</taxon>
        <taxon>Acanthomorphata</taxon>
        <taxon>Zeiogadaria</taxon>
        <taxon>Gadariae</taxon>
        <taxon>Gadiformes</taxon>
        <taxon>Gadoidei</taxon>
        <taxon>Gadidae</taxon>
        <taxon>Gadus</taxon>
    </lineage>
</organism>
<reference evidence="8" key="2">
    <citation type="submission" date="2025-09" db="UniProtKB">
        <authorList>
            <consortium name="Ensembl"/>
        </authorList>
    </citation>
    <scope>IDENTIFICATION</scope>
</reference>
<accession>A0A8C5B802</accession>
<evidence type="ECO:0000256" key="5">
    <source>
        <dbReference type="PROSITE-ProRule" id="PRU00309"/>
    </source>
</evidence>
<dbReference type="SUPFAM" id="SSF57716">
    <property type="entry name" value="Glucocorticoid receptor-like (DNA-binding domain)"/>
    <property type="match status" value="1"/>
</dbReference>
<comment type="similarity">
    <text evidence="6">Belongs to the THAP1 family.</text>
</comment>
<dbReference type="GeneTree" id="ENSGT00940000163969"/>
<keyword evidence="1" id="KW-0479">Metal-binding</keyword>
<evidence type="ECO:0000313" key="8">
    <source>
        <dbReference type="Ensembl" id="ENSGMOP00000043303.1"/>
    </source>
</evidence>